<dbReference type="GeneID" id="24623200"/>
<dbReference type="OrthoDB" id="3083at10239"/>
<dbReference type="EMBL" id="KP037007">
    <property type="protein sequence ID" value="AIX13081.1"/>
    <property type="molecule type" value="Genomic_DNA"/>
</dbReference>
<keyword evidence="1" id="KW-0255">Endonuclease</keyword>
<dbReference type="KEGG" id="vg:24623200"/>
<sequence length="371" mass="42880">MAIAKLGDLHIGSRQGSQFLRDFIKSYLIDYFIPEIVENDIKTVFQFGDFFDVRKFLYGADKDWIEYELVPVLRTHGIHWIGLVGNHDITLAESNRLNWPSWLNSLAPDVFTYYSETQEIILEGKKVLVLPWINKENYARSVEAIQATDAEYCFAHLELAGFKMYQSSVCDHGQIDPALLSKFKRVDTGHFHTRSFEDNIQYLGTPYHLTWEDYKDGDNRGFFIDDLTDGGELFIKNDKNQTLFRVIEYAFDKMGADVIDKWKDPAWLQDELGLKGQIIKIVVNNRDNLKHYEAFCDAMKRVQCIDYNYIDNTVTVAGEKVTITEEMITTDAIEIFKADINASQNIQRKDRVCKLAEFFYTSAQNKISVGS</sequence>
<dbReference type="SUPFAM" id="SSF56300">
    <property type="entry name" value="Metallo-dependent phosphatases"/>
    <property type="match status" value="1"/>
</dbReference>
<organism evidence="1 2">
    <name type="scientific">Erwinia phage phiEa2809</name>
    <dbReference type="NCBI Taxonomy" id="1564096"/>
    <lineage>
        <taxon>Viruses</taxon>
        <taxon>Duplodnaviria</taxon>
        <taxon>Heunggongvirae</taxon>
        <taxon>Uroviricota</taxon>
        <taxon>Caudoviricetes</taxon>
        <taxon>Pantevenvirales</taxon>
        <taxon>Ackermannviridae</taxon>
        <taxon>Nezavisimistyvirus</taxon>
        <taxon>Nezavisimistyvirus Ea2809</taxon>
    </lineage>
</organism>
<dbReference type="GO" id="GO:0004519">
    <property type="term" value="F:endonuclease activity"/>
    <property type="evidence" value="ECO:0007669"/>
    <property type="project" value="UniProtKB-KW"/>
</dbReference>
<accession>A0A0A0YVH2</accession>
<gene>
    <name evidence="1" type="ORF">NW77_073</name>
</gene>
<dbReference type="RefSeq" id="YP_009147585.1">
    <property type="nucleotide sequence ID" value="NC_027340.1"/>
</dbReference>
<dbReference type="Gene3D" id="3.60.21.10">
    <property type="match status" value="1"/>
</dbReference>
<evidence type="ECO:0000313" key="1">
    <source>
        <dbReference type="EMBL" id="AIX13081.1"/>
    </source>
</evidence>
<protein>
    <submittedName>
        <fullName evidence="1">Recombination-related endonuclease</fullName>
    </submittedName>
</protein>
<keyword evidence="1" id="KW-0540">Nuclease</keyword>
<keyword evidence="1" id="KW-0378">Hydrolase</keyword>
<keyword evidence="2" id="KW-1185">Reference proteome</keyword>
<evidence type="ECO:0000313" key="2">
    <source>
        <dbReference type="Proteomes" id="UP000030322"/>
    </source>
</evidence>
<dbReference type="Proteomes" id="UP000030322">
    <property type="component" value="Segment"/>
</dbReference>
<reference evidence="1 2" key="1">
    <citation type="submission" date="2014-10" db="EMBL/GenBank/DDBJ databases">
        <title>Characterization of a new ViI-like Erwinia amylovora bacteriophage.</title>
        <authorList>
            <person name="Lagonenko A.L."/>
            <person name="Valentovich L.N."/>
        </authorList>
    </citation>
    <scope>NUCLEOTIDE SEQUENCE [LARGE SCALE GENOMIC DNA]</scope>
</reference>
<name>A0A0A0YVH2_9CAUD</name>
<dbReference type="InterPro" id="IPR029052">
    <property type="entry name" value="Metallo-depent_PP-like"/>
</dbReference>
<proteinExistence type="predicted"/>